<dbReference type="InterPro" id="IPR041588">
    <property type="entry name" value="Integrase_H2C2"/>
</dbReference>
<protein>
    <recommendedName>
        <fullName evidence="1">Integrase catalytic domain-containing protein</fullName>
    </recommendedName>
</protein>
<dbReference type="InterPro" id="IPR050951">
    <property type="entry name" value="Retrovirus_Pol_polyprotein"/>
</dbReference>
<dbReference type="InterPro" id="IPR001584">
    <property type="entry name" value="Integrase_cat-core"/>
</dbReference>
<comment type="caution">
    <text evidence="2">The sequence shown here is derived from an EMBL/GenBank/DDBJ whole genome shotgun (WGS) entry which is preliminary data.</text>
</comment>
<dbReference type="EMBL" id="JAUUTY010000002">
    <property type="protein sequence ID" value="KAK1683966.1"/>
    <property type="molecule type" value="Genomic_DNA"/>
</dbReference>
<evidence type="ECO:0000259" key="1">
    <source>
        <dbReference type="PROSITE" id="PS50994"/>
    </source>
</evidence>
<feature type="domain" description="Integrase catalytic" evidence="1">
    <location>
        <begin position="84"/>
        <end position="243"/>
    </location>
</feature>
<dbReference type="Proteomes" id="UP001231189">
    <property type="component" value="Unassembled WGS sequence"/>
</dbReference>
<proteinExistence type="predicted"/>
<dbReference type="PROSITE" id="PS50994">
    <property type="entry name" value="INTEGRASE"/>
    <property type="match status" value="1"/>
</dbReference>
<dbReference type="PANTHER" id="PTHR37984">
    <property type="entry name" value="PROTEIN CBG26694"/>
    <property type="match status" value="1"/>
</dbReference>
<dbReference type="InterPro" id="IPR036397">
    <property type="entry name" value="RNaseH_sf"/>
</dbReference>
<evidence type="ECO:0000313" key="3">
    <source>
        <dbReference type="Proteomes" id="UP001231189"/>
    </source>
</evidence>
<reference evidence="2" key="1">
    <citation type="submission" date="2023-07" db="EMBL/GenBank/DDBJ databases">
        <title>A chromosome-level genome assembly of Lolium multiflorum.</title>
        <authorList>
            <person name="Chen Y."/>
            <person name="Copetti D."/>
            <person name="Kolliker R."/>
            <person name="Studer B."/>
        </authorList>
    </citation>
    <scope>NUCLEOTIDE SEQUENCE</scope>
    <source>
        <strain evidence="2">02402/16</strain>
        <tissue evidence="2">Leaf</tissue>
    </source>
</reference>
<dbReference type="InterPro" id="IPR012337">
    <property type="entry name" value="RNaseH-like_sf"/>
</dbReference>
<organism evidence="2 3">
    <name type="scientific">Lolium multiflorum</name>
    <name type="common">Italian ryegrass</name>
    <name type="synonym">Lolium perenne subsp. multiflorum</name>
    <dbReference type="NCBI Taxonomy" id="4521"/>
    <lineage>
        <taxon>Eukaryota</taxon>
        <taxon>Viridiplantae</taxon>
        <taxon>Streptophyta</taxon>
        <taxon>Embryophyta</taxon>
        <taxon>Tracheophyta</taxon>
        <taxon>Spermatophyta</taxon>
        <taxon>Magnoliopsida</taxon>
        <taxon>Liliopsida</taxon>
        <taxon>Poales</taxon>
        <taxon>Poaceae</taxon>
        <taxon>BOP clade</taxon>
        <taxon>Pooideae</taxon>
        <taxon>Poodae</taxon>
        <taxon>Poeae</taxon>
        <taxon>Poeae Chloroplast Group 2 (Poeae type)</taxon>
        <taxon>Loliodinae</taxon>
        <taxon>Loliinae</taxon>
        <taxon>Lolium</taxon>
    </lineage>
</organism>
<dbReference type="Pfam" id="PF17921">
    <property type="entry name" value="Integrase_H2C2"/>
    <property type="match status" value="1"/>
</dbReference>
<gene>
    <name evidence="2" type="ORF">QYE76_044814</name>
</gene>
<name>A0AAD8TLS8_LOLMU</name>
<sequence>MLTRLAVCSPDEEGYSLNQGMIRLKGRLWIGANTALQTKLISAMHNSAVGGHSGITATFQRVKKLFAWKGLRTARGFELQWRILFINAKYDITMDFIDGLPKSEGFEVIMVVVDRLTKFAHFVPLKHPYTAAQVARVFWDNIIKLHGVPFTIVSDRDKVFTSAMWRGILDAAGTKLHYSTAYHPQTDGQTERVNQSLEMYLRCAVHDSPQEWRRWLSAAEFWYNSSHHASLTCSPFKALYGHKPNFGAMLQWDESPTPNSEIDWLTHTEKLRAHLSRAQQRFKKQADRHRSEREFQVGEPVLLKLQPYAQTPVVNRPCHLAAKDLQPEAILDRRMTKKGDVPVVQMKAVAVQEFGIKIDERLASVEARVLPPPTDFAPEPVLPSLTARPEHVEIALKAHYQDATNILKPQGRELELLIVILPDNNGSLYGMLGAPALYQLCLLHIMHIWRPSELDFTWSRIPLTVVLWQVVPVALSRVDAVPEHLAMFQSGLCLLSKKT</sequence>
<keyword evidence="3" id="KW-1185">Reference proteome</keyword>
<dbReference type="FunFam" id="3.30.420.10:FF:000032">
    <property type="entry name" value="Retrovirus-related Pol polyprotein from transposon 297-like Protein"/>
    <property type="match status" value="1"/>
</dbReference>
<dbReference type="SUPFAM" id="SSF53098">
    <property type="entry name" value="Ribonuclease H-like"/>
    <property type="match status" value="1"/>
</dbReference>
<dbReference type="Gene3D" id="3.30.420.10">
    <property type="entry name" value="Ribonuclease H-like superfamily/Ribonuclease H"/>
    <property type="match status" value="1"/>
</dbReference>
<accession>A0AAD8TLS8</accession>
<dbReference type="AlphaFoldDB" id="A0AAD8TLS8"/>
<evidence type="ECO:0000313" key="2">
    <source>
        <dbReference type="EMBL" id="KAK1683966.1"/>
    </source>
</evidence>
<dbReference type="PANTHER" id="PTHR37984:SF5">
    <property type="entry name" value="PROTEIN NYNRIN-LIKE"/>
    <property type="match status" value="1"/>
</dbReference>
<dbReference type="Gene3D" id="3.40.50.2300">
    <property type="match status" value="1"/>
</dbReference>
<dbReference type="GO" id="GO:0003676">
    <property type="term" value="F:nucleic acid binding"/>
    <property type="evidence" value="ECO:0007669"/>
    <property type="project" value="InterPro"/>
</dbReference>
<dbReference type="GO" id="GO:0015074">
    <property type="term" value="P:DNA integration"/>
    <property type="evidence" value="ECO:0007669"/>
    <property type="project" value="InterPro"/>
</dbReference>